<dbReference type="SMART" id="SM00849">
    <property type="entry name" value="Lactamase_B"/>
    <property type="match status" value="1"/>
</dbReference>
<keyword evidence="4" id="KW-1185">Reference proteome</keyword>
<dbReference type="GO" id="GO:0016787">
    <property type="term" value="F:hydrolase activity"/>
    <property type="evidence" value="ECO:0007669"/>
    <property type="project" value="UniProtKB-KW"/>
</dbReference>
<name>A0A4R1FS32_9NOCA</name>
<feature type="domain" description="Metallo-beta-lactamase" evidence="2">
    <location>
        <begin position="70"/>
        <end position="233"/>
    </location>
</feature>
<dbReference type="PANTHER" id="PTHR46233:SF4">
    <property type="entry name" value="METALLO-BETA-LACTAMASE DOMAIN-CONTAINING PROTEIN"/>
    <property type="match status" value="1"/>
</dbReference>
<reference evidence="3 4" key="1">
    <citation type="submission" date="2019-03" db="EMBL/GenBank/DDBJ databases">
        <title>Genomic Encyclopedia of Type Strains, Phase IV (KMG-IV): sequencing the most valuable type-strain genomes for metagenomic binning, comparative biology and taxonomic classification.</title>
        <authorList>
            <person name="Goeker M."/>
        </authorList>
    </citation>
    <scope>NUCLEOTIDE SEQUENCE [LARGE SCALE GENOMIC DNA]</scope>
    <source>
        <strain evidence="3 4">DSM 44684</strain>
    </source>
</reference>
<gene>
    <name evidence="3" type="ORF">DFR71_2403</name>
</gene>
<evidence type="ECO:0000256" key="1">
    <source>
        <dbReference type="SAM" id="MobiDB-lite"/>
    </source>
</evidence>
<dbReference type="STRING" id="1210063.GCA_001612665_00065"/>
<dbReference type="InterPro" id="IPR036866">
    <property type="entry name" value="RibonucZ/Hydroxyglut_hydro"/>
</dbReference>
<proteinExistence type="predicted"/>
<dbReference type="InterPro" id="IPR001279">
    <property type="entry name" value="Metallo-B-lactamas"/>
</dbReference>
<dbReference type="Gene3D" id="3.60.15.10">
    <property type="entry name" value="Ribonuclease Z/Hydroxyacylglutathione hydrolase-like"/>
    <property type="match status" value="1"/>
</dbReference>
<dbReference type="Proteomes" id="UP000294856">
    <property type="component" value="Unassembled WGS sequence"/>
</dbReference>
<dbReference type="CDD" id="cd06262">
    <property type="entry name" value="metallo-hydrolase-like_MBL-fold"/>
    <property type="match status" value="1"/>
</dbReference>
<accession>A0A4R1FS32</accession>
<evidence type="ECO:0000313" key="4">
    <source>
        <dbReference type="Proteomes" id="UP000294856"/>
    </source>
</evidence>
<dbReference type="AlphaFoldDB" id="A0A4R1FS32"/>
<comment type="caution">
    <text evidence="3">The sequence shown here is derived from an EMBL/GenBank/DDBJ whole genome shotgun (WGS) entry which is preliminary data.</text>
</comment>
<protein>
    <submittedName>
        <fullName evidence="3">Glyoxylase-like metal-dependent hydrolase (Beta-lactamase superfamily II)</fullName>
    </submittedName>
</protein>
<organism evidence="3 4">
    <name type="scientific">Nocardia alba</name>
    <dbReference type="NCBI Taxonomy" id="225051"/>
    <lineage>
        <taxon>Bacteria</taxon>
        <taxon>Bacillati</taxon>
        <taxon>Actinomycetota</taxon>
        <taxon>Actinomycetes</taxon>
        <taxon>Mycobacteriales</taxon>
        <taxon>Nocardiaceae</taxon>
        <taxon>Nocardia</taxon>
    </lineage>
</organism>
<dbReference type="EMBL" id="SMFR01000002">
    <property type="protein sequence ID" value="TCJ96374.1"/>
    <property type="molecule type" value="Genomic_DNA"/>
</dbReference>
<dbReference type="InterPro" id="IPR051453">
    <property type="entry name" value="MBL_Glyoxalase_II"/>
</dbReference>
<dbReference type="SUPFAM" id="SSF56281">
    <property type="entry name" value="Metallo-hydrolase/oxidoreductase"/>
    <property type="match status" value="1"/>
</dbReference>
<sequence length="254" mass="27367">MVRSGECEAFQPRPRGEHTDSTAQPVPVVSDDAWQAGSRHCAAGCGVALTRWRRHLNTYTGHAPGSWAVDNNVWVLGDDDEVVIVDAAHDAEPIVETVGDRKVVAVVCSHGHNDHVTFAPELGRTLYAPVVLHPGDEKLWAMTHPGESYWPATDKQRIAVAGTVLEIVHTPGHSPGSICLYLPEVRAVFSGDTLFRGGAGATGRSFSDFPTIVGSIRDRIFALPEDTRVHTGHGEGTTIGAEAPDLAEWIERGF</sequence>
<dbReference type="OrthoDB" id="2971563at2"/>
<keyword evidence="3" id="KW-0378">Hydrolase</keyword>
<evidence type="ECO:0000313" key="3">
    <source>
        <dbReference type="EMBL" id="TCJ96374.1"/>
    </source>
</evidence>
<feature type="region of interest" description="Disordered" evidence="1">
    <location>
        <begin position="1"/>
        <end position="25"/>
    </location>
</feature>
<dbReference type="Pfam" id="PF00753">
    <property type="entry name" value="Lactamase_B"/>
    <property type="match status" value="1"/>
</dbReference>
<dbReference type="PANTHER" id="PTHR46233">
    <property type="entry name" value="HYDROXYACYLGLUTATHIONE HYDROLASE GLOC"/>
    <property type="match status" value="1"/>
</dbReference>
<evidence type="ECO:0000259" key="2">
    <source>
        <dbReference type="SMART" id="SM00849"/>
    </source>
</evidence>